<dbReference type="PANTHER" id="PTHR11157:SF5">
    <property type="entry name" value="ELONGATION OF VERY LONG CHAIN FATTY ACIDS PROTEIN"/>
    <property type="match status" value="1"/>
</dbReference>
<keyword evidence="3 11" id="KW-0444">Lipid biosynthesis</keyword>
<dbReference type="Proteomes" id="UP001328107">
    <property type="component" value="Unassembled WGS sequence"/>
</dbReference>
<dbReference type="InterPro" id="IPR002076">
    <property type="entry name" value="ELO_fam"/>
</dbReference>
<dbReference type="GO" id="GO:0034625">
    <property type="term" value="P:fatty acid elongation, monounsaturated fatty acid"/>
    <property type="evidence" value="ECO:0007669"/>
    <property type="project" value="TreeGrafter"/>
</dbReference>
<dbReference type="GO" id="GO:0009922">
    <property type="term" value="F:fatty acid elongase activity"/>
    <property type="evidence" value="ECO:0007669"/>
    <property type="project" value="UniProtKB-EC"/>
</dbReference>
<feature type="non-terminal residue" evidence="12">
    <location>
        <position position="1"/>
    </location>
</feature>
<dbReference type="PANTHER" id="PTHR11157">
    <property type="entry name" value="FATTY ACID ACYL TRANSFERASE-RELATED"/>
    <property type="match status" value="1"/>
</dbReference>
<keyword evidence="10 11" id="KW-0275">Fatty acid biosynthesis</keyword>
<dbReference type="EMBL" id="BTRK01000004">
    <property type="protein sequence ID" value="GMR44685.1"/>
    <property type="molecule type" value="Genomic_DNA"/>
</dbReference>
<evidence type="ECO:0000256" key="4">
    <source>
        <dbReference type="ARBA" id="ARBA00022679"/>
    </source>
</evidence>
<keyword evidence="5 11" id="KW-0812">Transmembrane</keyword>
<evidence type="ECO:0000256" key="11">
    <source>
        <dbReference type="RuleBase" id="RU361115"/>
    </source>
</evidence>
<evidence type="ECO:0000256" key="9">
    <source>
        <dbReference type="ARBA" id="ARBA00023136"/>
    </source>
</evidence>
<feature type="transmembrane region" description="Helical" evidence="11">
    <location>
        <begin position="163"/>
        <end position="180"/>
    </location>
</feature>
<evidence type="ECO:0000256" key="8">
    <source>
        <dbReference type="ARBA" id="ARBA00023098"/>
    </source>
</evidence>
<accession>A0AAN5HXH1</accession>
<keyword evidence="6 11" id="KW-0276">Fatty acid metabolism</keyword>
<evidence type="ECO:0000256" key="3">
    <source>
        <dbReference type="ARBA" id="ARBA00022516"/>
    </source>
</evidence>
<evidence type="ECO:0000256" key="6">
    <source>
        <dbReference type="ARBA" id="ARBA00022832"/>
    </source>
</evidence>
<keyword evidence="13" id="KW-1185">Reference proteome</keyword>
<comment type="catalytic activity">
    <reaction evidence="11">
        <text>a very-long-chain acyl-CoA + malonyl-CoA + H(+) = a very-long-chain 3-oxoacyl-CoA + CO2 + CoA</text>
        <dbReference type="Rhea" id="RHEA:32727"/>
        <dbReference type="ChEBI" id="CHEBI:15378"/>
        <dbReference type="ChEBI" id="CHEBI:16526"/>
        <dbReference type="ChEBI" id="CHEBI:57287"/>
        <dbReference type="ChEBI" id="CHEBI:57384"/>
        <dbReference type="ChEBI" id="CHEBI:90725"/>
        <dbReference type="ChEBI" id="CHEBI:90736"/>
        <dbReference type="EC" id="2.3.1.199"/>
    </reaction>
</comment>
<keyword evidence="9 11" id="KW-0472">Membrane</keyword>
<keyword evidence="4 11" id="KW-0808">Transferase</keyword>
<sequence>SSMIVFHCNASTHCAAESVAGPVYYIPYEYQSVIGREKLWEDNENRLHSFMHANWHNTIWIAGIYVAFVHILQRFMSTRKAFDLKKPLILWNASLALFSLVGTLRMGEEFVHVLRTRPLLDSISYTVDPGQPAALWAVCFAVSKIFELGDTIFVLLRKKKLIFLHWYHHAIVLVYVWHSAREVVAGGRWFITMNFFEHSLMYTYYAIRAAGIRLPRSLSMAITTLQTTQMLIGVAISFIVFYLKLQGNVIQQSFENLYFCFAIYASFAVLFMNFFSKSYLEKKEEKAKTQ</sequence>
<proteinExistence type="inferred from homology"/>
<feature type="transmembrane region" description="Helical" evidence="11">
    <location>
        <begin position="88"/>
        <end position="107"/>
    </location>
</feature>
<dbReference type="GO" id="GO:0034626">
    <property type="term" value="P:fatty acid elongation, polyunsaturated fatty acid"/>
    <property type="evidence" value="ECO:0007669"/>
    <property type="project" value="TreeGrafter"/>
</dbReference>
<comment type="pathway">
    <text evidence="2">Lipid metabolism; fatty acid biosynthesis.</text>
</comment>
<dbReference type="GO" id="GO:0005789">
    <property type="term" value="C:endoplasmic reticulum membrane"/>
    <property type="evidence" value="ECO:0007669"/>
    <property type="project" value="TreeGrafter"/>
</dbReference>
<keyword evidence="8 11" id="KW-0443">Lipid metabolism</keyword>
<protein>
    <recommendedName>
        <fullName evidence="11">Elongation of very long chain fatty acids protein</fullName>
        <ecNumber evidence="11">2.3.1.199</ecNumber>
    </recommendedName>
    <alternativeName>
        <fullName evidence="11">Very-long-chain 3-oxoacyl-CoA synthase</fullName>
    </alternativeName>
</protein>
<evidence type="ECO:0000256" key="2">
    <source>
        <dbReference type="ARBA" id="ARBA00005194"/>
    </source>
</evidence>
<comment type="caution">
    <text evidence="12">The sequence shown here is derived from an EMBL/GenBank/DDBJ whole genome shotgun (WGS) entry which is preliminary data.</text>
</comment>
<dbReference type="GO" id="GO:0042761">
    <property type="term" value="P:very long-chain fatty acid biosynthetic process"/>
    <property type="evidence" value="ECO:0007669"/>
    <property type="project" value="TreeGrafter"/>
</dbReference>
<dbReference type="Pfam" id="PF01151">
    <property type="entry name" value="ELO"/>
    <property type="match status" value="1"/>
</dbReference>
<dbReference type="GO" id="GO:0019367">
    <property type="term" value="P:fatty acid elongation, saturated fatty acid"/>
    <property type="evidence" value="ECO:0007669"/>
    <property type="project" value="TreeGrafter"/>
</dbReference>
<evidence type="ECO:0000256" key="1">
    <source>
        <dbReference type="ARBA" id="ARBA00004141"/>
    </source>
</evidence>
<reference evidence="13" key="1">
    <citation type="submission" date="2022-10" db="EMBL/GenBank/DDBJ databases">
        <title>Genome assembly of Pristionchus species.</title>
        <authorList>
            <person name="Yoshida K."/>
            <person name="Sommer R.J."/>
        </authorList>
    </citation>
    <scope>NUCLEOTIDE SEQUENCE [LARGE SCALE GENOMIC DNA]</scope>
    <source>
        <strain evidence="13">RS5460</strain>
    </source>
</reference>
<feature type="transmembrane region" description="Helical" evidence="11">
    <location>
        <begin position="58"/>
        <end position="76"/>
    </location>
</feature>
<evidence type="ECO:0000313" key="13">
    <source>
        <dbReference type="Proteomes" id="UP001328107"/>
    </source>
</evidence>
<dbReference type="PROSITE" id="PS01188">
    <property type="entry name" value="ELO"/>
    <property type="match status" value="1"/>
</dbReference>
<evidence type="ECO:0000256" key="5">
    <source>
        <dbReference type="ARBA" id="ARBA00022692"/>
    </source>
</evidence>
<evidence type="ECO:0000313" key="12">
    <source>
        <dbReference type="EMBL" id="GMR44685.1"/>
    </source>
</evidence>
<feature type="transmembrane region" description="Helical" evidence="11">
    <location>
        <begin position="256"/>
        <end position="276"/>
    </location>
</feature>
<dbReference type="AlphaFoldDB" id="A0AAN5HXH1"/>
<gene>
    <name evidence="12" type="ORF">PMAYCL1PPCAC_14880</name>
</gene>
<comment type="subcellular location">
    <subcellularLocation>
        <location evidence="1">Membrane</location>
        <topology evidence="1">Multi-pass membrane protein</topology>
    </subcellularLocation>
</comment>
<keyword evidence="7 11" id="KW-1133">Transmembrane helix</keyword>
<feature type="transmembrane region" description="Helical" evidence="11">
    <location>
        <begin position="219"/>
        <end position="244"/>
    </location>
</feature>
<feature type="transmembrane region" description="Helical" evidence="11">
    <location>
        <begin position="133"/>
        <end position="156"/>
    </location>
</feature>
<feature type="transmembrane region" description="Helical" evidence="11">
    <location>
        <begin position="186"/>
        <end position="207"/>
    </location>
</feature>
<dbReference type="EC" id="2.3.1.199" evidence="11"/>
<evidence type="ECO:0000256" key="10">
    <source>
        <dbReference type="ARBA" id="ARBA00023160"/>
    </source>
</evidence>
<dbReference type="GO" id="GO:0030148">
    <property type="term" value="P:sphingolipid biosynthetic process"/>
    <property type="evidence" value="ECO:0007669"/>
    <property type="project" value="TreeGrafter"/>
</dbReference>
<organism evidence="12 13">
    <name type="scientific">Pristionchus mayeri</name>
    <dbReference type="NCBI Taxonomy" id="1317129"/>
    <lineage>
        <taxon>Eukaryota</taxon>
        <taxon>Metazoa</taxon>
        <taxon>Ecdysozoa</taxon>
        <taxon>Nematoda</taxon>
        <taxon>Chromadorea</taxon>
        <taxon>Rhabditida</taxon>
        <taxon>Rhabditina</taxon>
        <taxon>Diplogasteromorpha</taxon>
        <taxon>Diplogasteroidea</taxon>
        <taxon>Neodiplogasteridae</taxon>
        <taxon>Pristionchus</taxon>
    </lineage>
</organism>
<evidence type="ECO:0000256" key="7">
    <source>
        <dbReference type="ARBA" id="ARBA00022989"/>
    </source>
</evidence>
<comment type="similarity">
    <text evidence="11">Belongs to the ELO family.</text>
</comment>
<name>A0AAN5HXH1_9BILA</name>
<dbReference type="InterPro" id="IPR030457">
    <property type="entry name" value="ELO_CS"/>
</dbReference>